<dbReference type="GO" id="GO:0008360">
    <property type="term" value="P:regulation of cell shape"/>
    <property type="evidence" value="ECO:0007669"/>
    <property type="project" value="UniProtKB-KW"/>
</dbReference>
<evidence type="ECO:0000256" key="4">
    <source>
        <dbReference type="ARBA" id="ARBA00007947"/>
    </source>
</evidence>
<evidence type="ECO:0000259" key="17">
    <source>
        <dbReference type="Pfam" id="PF25087"/>
    </source>
</evidence>
<evidence type="ECO:0000256" key="16">
    <source>
        <dbReference type="ARBA" id="ARBA00048493"/>
    </source>
</evidence>
<dbReference type="InterPro" id="IPR011004">
    <property type="entry name" value="Trimer_LpxA-like_sf"/>
</dbReference>
<evidence type="ECO:0000256" key="10">
    <source>
        <dbReference type="ARBA" id="ARBA00022960"/>
    </source>
</evidence>
<reference evidence="18" key="1">
    <citation type="journal article" date="2014" name="Front. Microbiol.">
        <title>High frequency of phylogenetically diverse reductive dehalogenase-homologous genes in deep subseafloor sedimentary metagenomes.</title>
        <authorList>
            <person name="Kawai M."/>
            <person name="Futagami T."/>
            <person name="Toyoda A."/>
            <person name="Takaki Y."/>
            <person name="Nishi S."/>
            <person name="Hori S."/>
            <person name="Arai W."/>
            <person name="Tsubouchi T."/>
            <person name="Morono Y."/>
            <person name="Uchiyama I."/>
            <person name="Ito T."/>
            <person name="Fujiyama A."/>
            <person name="Inagaki F."/>
            <person name="Takami H."/>
        </authorList>
    </citation>
    <scope>NUCLEOTIDE SEQUENCE</scope>
    <source>
        <strain evidence="18">Expedition CK06-06</strain>
    </source>
</reference>
<dbReference type="Gene3D" id="2.160.10.10">
    <property type="entry name" value="Hexapeptide repeat proteins"/>
    <property type="match status" value="1"/>
</dbReference>
<dbReference type="InterPro" id="IPR050065">
    <property type="entry name" value="GlmU-like"/>
</dbReference>
<evidence type="ECO:0000256" key="14">
    <source>
        <dbReference type="ARBA" id="ARBA00023316"/>
    </source>
</evidence>
<evidence type="ECO:0000256" key="9">
    <source>
        <dbReference type="ARBA" id="ARBA00022842"/>
    </source>
</evidence>
<evidence type="ECO:0000256" key="3">
    <source>
        <dbReference type="ARBA" id="ARBA00007707"/>
    </source>
</evidence>
<comment type="similarity">
    <text evidence="4">In the N-terminal section; belongs to the N-acetylglucosamine-1-phosphate uridyltransferase family.</text>
</comment>
<keyword evidence="13" id="KW-0012">Acyltransferase</keyword>
<dbReference type="GO" id="GO:0019134">
    <property type="term" value="F:glucosamine-1-phosphate N-acetyltransferase activity"/>
    <property type="evidence" value="ECO:0007669"/>
    <property type="project" value="UniProtKB-EC"/>
</dbReference>
<dbReference type="EMBL" id="BARS01006943">
    <property type="protein sequence ID" value="GAF75976.1"/>
    <property type="molecule type" value="Genomic_DNA"/>
</dbReference>
<name>X0SLJ7_9ZZZZ</name>
<dbReference type="GO" id="GO:0003977">
    <property type="term" value="F:UDP-N-acetylglucosamine diphosphorylase activity"/>
    <property type="evidence" value="ECO:0007669"/>
    <property type="project" value="UniProtKB-EC"/>
</dbReference>
<feature type="non-terminal residue" evidence="18">
    <location>
        <position position="1"/>
    </location>
</feature>
<evidence type="ECO:0000256" key="8">
    <source>
        <dbReference type="ARBA" id="ARBA00022723"/>
    </source>
</evidence>
<dbReference type="GO" id="GO:0006048">
    <property type="term" value="P:UDP-N-acetylglucosamine biosynthetic process"/>
    <property type="evidence" value="ECO:0007669"/>
    <property type="project" value="InterPro"/>
</dbReference>
<keyword evidence="10" id="KW-0133">Cell shape</keyword>
<evidence type="ECO:0000256" key="15">
    <source>
        <dbReference type="ARBA" id="ARBA00048247"/>
    </source>
</evidence>
<dbReference type="SUPFAM" id="SSF51161">
    <property type="entry name" value="Trimeric LpxA-like enzymes"/>
    <property type="match status" value="1"/>
</dbReference>
<evidence type="ECO:0000256" key="5">
    <source>
        <dbReference type="ARBA" id="ARBA00022490"/>
    </source>
</evidence>
<keyword evidence="14" id="KW-0961">Cell wall biogenesis/degradation</keyword>
<dbReference type="GO" id="GO:0071555">
    <property type="term" value="P:cell wall organization"/>
    <property type="evidence" value="ECO:0007669"/>
    <property type="project" value="UniProtKB-KW"/>
</dbReference>
<dbReference type="PANTHER" id="PTHR43584:SF3">
    <property type="entry name" value="BIFUNCTIONAL PROTEIN GLMU"/>
    <property type="match status" value="1"/>
</dbReference>
<sequence>GIYLFRIKDLLAALPMVSNQNKKGEYYLTDLIAILSRDNKKVGKYRTVRTDEIVGVNDRYELARAAEALRLQKIKSLADKGVTVLDPFATWIDLDVKIGRDTTIYPSVIIEGNSVIGTHCTLYPHVHISHSKIGKGVKILSSTVIENSIIRDEAQIGPFTHLRPKNIIKKGAKIGNFVEMKNTVFGQYSKAGHLSYLGDSEVKDSVNIGAGTITCNYDGIKKSKTHIESGVFIGSGVELVAPVRIGKKAYIGAGSTITKDVSPESLAVSRSRQVEKKGWARRKGKK</sequence>
<evidence type="ECO:0000256" key="2">
    <source>
        <dbReference type="ARBA" id="ARBA00004496"/>
    </source>
</evidence>
<comment type="subcellular location">
    <subcellularLocation>
        <location evidence="2">Cytoplasm</location>
    </subcellularLocation>
</comment>
<keyword evidence="9" id="KW-0460">Magnesium</keyword>
<comment type="catalytic activity">
    <reaction evidence="15">
        <text>alpha-D-glucosamine 1-phosphate + acetyl-CoA = N-acetyl-alpha-D-glucosamine 1-phosphate + CoA + H(+)</text>
        <dbReference type="Rhea" id="RHEA:13725"/>
        <dbReference type="ChEBI" id="CHEBI:15378"/>
        <dbReference type="ChEBI" id="CHEBI:57287"/>
        <dbReference type="ChEBI" id="CHEBI:57288"/>
        <dbReference type="ChEBI" id="CHEBI:57776"/>
        <dbReference type="ChEBI" id="CHEBI:58516"/>
        <dbReference type="EC" id="2.3.1.157"/>
    </reaction>
</comment>
<organism evidence="18">
    <name type="scientific">marine sediment metagenome</name>
    <dbReference type="NCBI Taxonomy" id="412755"/>
    <lineage>
        <taxon>unclassified sequences</taxon>
        <taxon>metagenomes</taxon>
        <taxon>ecological metagenomes</taxon>
    </lineage>
</organism>
<keyword evidence="8" id="KW-0479">Metal-binding</keyword>
<evidence type="ECO:0000256" key="1">
    <source>
        <dbReference type="ARBA" id="ARBA00001946"/>
    </source>
</evidence>
<evidence type="ECO:0000256" key="6">
    <source>
        <dbReference type="ARBA" id="ARBA00022679"/>
    </source>
</evidence>
<accession>X0SLJ7</accession>
<dbReference type="PROSITE" id="PS00101">
    <property type="entry name" value="HEXAPEP_TRANSFERASES"/>
    <property type="match status" value="1"/>
</dbReference>
<comment type="cofactor">
    <cofactor evidence="1">
        <name>Mg(2+)</name>
        <dbReference type="ChEBI" id="CHEBI:18420"/>
    </cofactor>
</comment>
<dbReference type="AlphaFoldDB" id="X0SLJ7"/>
<keyword evidence="11" id="KW-0573">Peptidoglycan synthesis</keyword>
<comment type="similarity">
    <text evidence="3">In the C-terminal section; belongs to the transferase hexapeptide repeat family.</text>
</comment>
<protein>
    <recommendedName>
        <fullName evidence="17">Mannose-1-phosphate guanyltransferase C-terminal domain-containing protein</fullName>
    </recommendedName>
</protein>
<dbReference type="GO" id="GO:0005737">
    <property type="term" value="C:cytoplasm"/>
    <property type="evidence" value="ECO:0007669"/>
    <property type="project" value="UniProtKB-SubCell"/>
</dbReference>
<keyword evidence="7" id="KW-0548">Nucleotidyltransferase</keyword>
<dbReference type="InterPro" id="IPR038009">
    <property type="entry name" value="GlmU_C_LbH"/>
</dbReference>
<dbReference type="GO" id="GO:0046872">
    <property type="term" value="F:metal ion binding"/>
    <property type="evidence" value="ECO:0007669"/>
    <property type="project" value="UniProtKB-KW"/>
</dbReference>
<dbReference type="PANTHER" id="PTHR43584">
    <property type="entry name" value="NUCLEOTIDYL TRANSFERASE"/>
    <property type="match status" value="1"/>
</dbReference>
<evidence type="ECO:0000256" key="7">
    <source>
        <dbReference type="ARBA" id="ARBA00022695"/>
    </source>
</evidence>
<dbReference type="GO" id="GO:0009252">
    <property type="term" value="P:peptidoglycan biosynthetic process"/>
    <property type="evidence" value="ECO:0007669"/>
    <property type="project" value="UniProtKB-KW"/>
</dbReference>
<evidence type="ECO:0000313" key="18">
    <source>
        <dbReference type="EMBL" id="GAF75976.1"/>
    </source>
</evidence>
<proteinExistence type="inferred from homology"/>
<keyword evidence="5" id="KW-0963">Cytoplasm</keyword>
<evidence type="ECO:0000256" key="12">
    <source>
        <dbReference type="ARBA" id="ARBA00023268"/>
    </source>
</evidence>
<dbReference type="SUPFAM" id="SSF53448">
    <property type="entry name" value="Nucleotide-diphospho-sugar transferases"/>
    <property type="match status" value="1"/>
</dbReference>
<dbReference type="CDD" id="cd03353">
    <property type="entry name" value="LbH_GlmU_C"/>
    <property type="match status" value="1"/>
</dbReference>
<comment type="catalytic activity">
    <reaction evidence="16">
        <text>N-acetyl-alpha-D-glucosamine 1-phosphate + UTP + H(+) = UDP-N-acetyl-alpha-D-glucosamine + diphosphate</text>
        <dbReference type="Rhea" id="RHEA:13509"/>
        <dbReference type="ChEBI" id="CHEBI:15378"/>
        <dbReference type="ChEBI" id="CHEBI:33019"/>
        <dbReference type="ChEBI" id="CHEBI:46398"/>
        <dbReference type="ChEBI" id="CHEBI:57705"/>
        <dbReference type="ChEBI" id="CHEBI:57776"/>
        <dbReference type="EC" id="2.7.7.23"/>
    </reaction>
</comment>
<dbReference type="Pfam" id="PF00132">
    <property type="entry name" value="Hexapep"/>
    <property type="match status" value="1"/>
</dbReference>
<dbReference type="Pfam" id="PF25087">
    <property type="entry name" value="GMPPB_C"/>
    <property type="match status" value="1"/>
</dbReference>
<feature type="domain" description="Mannose-1-phosphate guanyltransferase C-terminal" evidence="17">
    <location>
        <begin position="95"/>
        <end position="182"/>
    </location>
</feature>
<dbReference type="Gene3D" id="3.90.550.10">
    <property type="entry name" value="Spore Coat Polysaccharide Biosynthesis Protein SpsA, Chain A"/>
    <property type="match status" value="1"/>
</dbReference>
<dbReference type="InterPro" id="IPR001451">
    <property type="entry name" value="Hexapep"/>
</dbReference>
<comment type="caution">
    <text evidence="18">The sequence shown here is derived from an EMBL/GenBank/DDBJ whole genome shotgun (WGS) entry which is preliminary data.</text>
</comment>
<evidence type="ECO:0000256" key="11">
    <source>
        <dbReference type="ARBA" id="ARBA00022984"/>
    </source>
</evidence>
<dbReference type="InterPro" id="IPR029044">
    <property type="entry name" value="Nucleotide-diphossugar_trans"/>
</dbReference>
<dbReference type="InterPro" id="IPR056729">
    <property type="entry name" value="GMPPB_C"/>
</dbReference>
<evidence type="ECO:0000256" key="13">
    <source>
        <dbReference type="ARBA" id="ARBA00023315"/>
    </source>
</evidence>
<keyword evidence="6" id="KW-0808">Transferase</keyword>
<keyword evidence="12" id="KW-0511">Multifunctional enzyme</keyword>
<dbReference type="InterPro" id="IPR018357">
    <property type="entry name" value="Hexapep_transf_CS"/>
</dbReference>
<gene>
    <name evidence="18" type="ORF">S01H1_13453</name>
</gene>